<dbReference type="SUPFAM" id="SSF47923">
    <property type="entry name" value="Ypt/Rab-GAP domain of gyp1p"/>
    <property type="match status" value="1"/>
</dbReference>
<dbReference type="PANTHER" id="PTHR20913:SF7">
    <property type="entry name" value="RE60063P"/>
    <property type="match status" value="1"/>
</dbReference>
<protein>
    <recommendedName>
        <fullName evidence="2">Rab-GAP TBC domain-containing protein</fullName>
    </recommendedName>
</protein>
<evidence type="ECO:0000256" key="1">
    <source>
        <dbReference type="ARBA" id="ARBA00022468"/>
    </source>
</evidence>
<name>A0AAN7WE95_9SACH</name>
<keyword evidence="1" id="KW-0343">GTPase activation</keyword>
<comment type="caution">
    <text evidence="3">The sequence shown here is derived from an EMBL/GenBank/DDBJ whole genome shotgun (WGS) entry which is preliminary data.</text>
</comment>
<dbReference type="EMBL" id="JAWIZZ010000071">
    <property type="protein sequence ID" value="KAK5773738.1"/>
    <property type="molecule type" value="Genomic_DNA"/>
</dbReference>
<dbReference type="PROSITE" id="PS50086">
    <property type="entry name" value="TBC_RABGAP"/>
    <property type="match status" value="1"/>
</dbReference>
<dbReference type="PANTHER" id="PTHR20913">
    <property type="entry name" value="TBC1 DOMAIN FAMILY MEMBER 20/GTPASE"/>
    <property type="match status" value="1"/>
</dbReference>
<dbReference type="Gene3D" id="1.10.472.80">
    <property type="entry name" value="Ypt/Rab-GAP domain of gyp1p, domain 3"/>
    <property type="match status" value="1"/>
</dbReference>
<sequence length="481" mass="57184">MSNGVANHFELTNESDKIKKAKNLKSKIIFEKLNSIGINNNSQLENLSLSLLGITEFGFINNSIRKKCWVYLLTHQMDRMRKEDDELINVETNNLPHKDEDQVRLDTDRSFGYIKDSILKNRLKRILYDIIIGTLKRNPQLNYYQGYHDVASIFVMIYYEDIVKNKYKKQINEMILILEIFTLMYLRDFMMDSLDFTIDQLKIVTQILMKMNKKFVNKLKLDKQEPFYMISSVLTIYSHHFKPKINQKYQDESNLIYEIFDMVICSQSMILPLIIYSKFLLNNKNLLLKEYETNLEHFDNINDLIHASIQNAIVRSFQYTEKNRDHLKQWYTILNEIRFSFINNKIKIPSLKGQINKYSPLLTTATNYNLKHFQFKTYDEVDLKSLMNKGIKLNKIRQNMDERQTKKLYRQQNYPFLLKILDDQYMNLSPLIKISVCIAILALCIKYSDQSSNGFILKIYHNMLFQNILPKMKVRLTSSLK</sequence>
<evidence type="ECO:0000259" key="2">
    <source>
        <dbReference type="PROSITE" id="PS50086"/>
    </source>
</evidence>
<gene>
    <name evidence="3" type="ORF">RI543_005050</name>
</gene>
<dbReference type="AlphaFoldDB" id="A0AAN7WE95"/>
<dbReference type="GO" id="GO:0005096">
    <property type="term" value="F:GTPase activator activity"/>
    <property type="evidence" value="ECO:0007669"/>
    <property type="project" value="UniProtKB-KW"/>
</dbReference>
<evidence type="ECO:0000313" key="4">
    <source>
        <dbReference type="Proteomes" id="UP001306508"/>
    </source>
</evidence>
<dbReference type="InterPro" id="IPR045913">
    <property type="entry name" value="TBC20/Gyp8-like"/>
</dbReference>
<dbReference type="Proteomes" id="UP001306508">
    <property type="component" value="Unassembled WGS sequence"/>
</dbReference>
<feature type="domain" description="Rab-GAP TBC" evidence="2">
    <location>
        <begin position="59"/>
        <end position="267"/>
    </location>
</feature>
<proteinExistence type="predicted"/>
<organism evidence="3 4">
    <name type="scientific">Arxiozyma heterogenica</name>
    <dbReference type="NCBI Taxonomy" id="278026"/>
    <lineage>
        <taxon>Eukaryota</taxon>
        <taxon>Fungi</taxon>
        <taxon>Dikarya</taxon>
        <taxon>Ascomycota</taxon>
        <taxon>Saccharomycotina</taxon>
        <taxon>Saccharomycetes</taxon>
        <taxon>Saccharomycetales</taxon>
        <taxon>Saccharomycetaceae</taxon>
        <taxon>Arxiozyma</taxon>
    </lineage>
</organism>
<dbReference type="GO" id="GO:0005789">
    <property type="term" value="C:endoplasmic reticulum membrane"/>
    <property type="evidence" value="ECO:0007669"/>
    <property type="project" value="TreeGrafter"/>
</dbReference>
<accession>A0AAN7WE95</accession>
<evidence type="ECO:0000313" key="3">
    <source>
        <dbReference type="EMBL" id="KAK5773738.1"/>
    </source>
</evidence>
<dbReference type="InterPro" id="IPR035969">
    <property type="entry name" value="Rab-GAP_TBC_sf"/>
</dbReference>
<dbReference type="InterPro" id="IPR000195">
    <property type="entry name" value="Rab-GAP-TBC_dom"/>
</dbReference>
<dbReference type="GO" id="GO:0006888">
    <property type="term" value="P:endoplasmic reticulum to Golgi vesicle-mediated transport"/>
    <property type="evidence" value="ECO:0007669"/>
    <property type="project" value="TreeGrafter"/>
</dbReference>
<dbReference type="Gene3D" id="1.10.8.1310">
    <property type="match status" value="1"/>
</dbReference>
<keyword evidence="4" id="KW-1185">Reference proteome</keyword>
<reference evidence="4" key="1">
    <citation type="submission" date="2023-07" db="EMBL/GenBank/DDBJ databases">
        <title>A draft genome of Kazachstania heterogenica Y-27499.</title>
        <authorList>
            <person name="Donic C."/>
            <person name="Kralova J.S."/>
            <person name="Fidel L."/>
            <person name="Ben-Dor S."/>
            <person name="Jung S."/>
        </authorList>
    </citation>
    <scope>NUCLEOTIDE SEQUENCE [LARGE SCALE GENOMIC DNA]</scope>
    <source>
        <strain evidence="4">Y27499</strain>
    </source>
</reference>